<name>A0A6C0DKU3_9ZZZZ</name>
<sequence>MKYSGENSKSQNSSSSQDEEYNCMFCNMIFKEKRYLSKHLKTSKKCLENRPKTTYNCIWCSQTFIFKDDLNKHYKKCECDKEQLHIDLLNKHNYTIEEKDNQLREKDKQLEEKNNQLEEKDKIIKDLQDKLFSLANKTTINNTTKNYTVNLTCAKPFILSRKRIVNLLKTTCNEKYMLQGEIGTAKWFMDHACRNDAGLIALQTTDRRRKTLKYIDEREDAKQITGNNLQKYITKCLNDYRKTSQYNAIADKINDTYKDTDFSKLLKADEFMHPNRKFINYICDETYAKSIEDDDDIDEDIHDAIYDDDITDEEHPTIRGVPYQNQPDFDMHHTITVEPCFPHIWKEATGSRGRAFQDASHDDFLYN</sequence>
<evidence type="ECO:0000313" key="2">
    <source>
        <dbReference type="EMBL" id="QHT16962.1"/>
    </source>
</evidence>
<feature type="coiled-coil region" evidence="1">
    <location>
        <begin position="96"/>
        <end position="137"/>
    </location>
</feature>
<protein>
    <submittedName>
        <fullName evidence="2">Uncharacterized protein</fullName>
    </submittedName>
</protein>
<accession>A0A6C0DKU3</accession>
<organism evidence="2">
    <name type="scientific">viral metagenome</name>
    <dbReference type="NCBI Taxonomy" id="1070528"/>
    <lineage>
        <taxon>unclassified sequences</taxon>
        <taxon>metagenomes</taxon>
        <taxon>organismal metagenomes</taxon>
    </lineage>
</organism>
<reference evidence="2" key="1">
    <citation type="journal article" date="2020" name="Nature">
        <title>Giant virus diversity and host interactions through global metagenomics.</title>
        <authorList>
            <person name="Schulz F."/>
            <person name="Roux S."/>
            <person name="Paez-Espino D."/>
            <person name="Jungbluth S."/>
            <person name="Walsh D.A."/>
            <person name="Denef V.J."/>
            <person name="McMahon K.D."/>
            <person name="Konstantinidis K.T."/>
            <person name="Eloe-Fadrosh E.A."/>
            <person name="Kyrpides N.C."/>
            <person name="Woyke T."/>
        </authorList>
    </citation>
    <scope>NUCLEOTIDE SEQUENCE</scope>
    <source>
        <strain evidence="2">GVMAG-M-3300023174-207</strain>
    </source>
</reference>
<evidence type="ECO:0000256" key="1">
    <source>
        <dbReference type="SAM" id="Coils"/>
    </source>
</evidence>
<dbReference type="EMBL" id="MN739628">
    <property type="protein sequence ID" value="QHT16962.1"/>
    <property type="molecule type" value="Genomic_DNA"/>
</dbReference>
<dbReference type="Gene3D" id="3.30.160.60">
    <property type="entry name" value="Classic Zinc Finger"/>
    <property type="match status" value="1"/>
</dbReference>
<dbReference type="AlphaFoldDB" id="A0A6C0DKU3"/>
<proteinExistence type="predicted"/>
<keyword evidence="1" id="KW-0175">Coiled coil</keyword>